<feature type="transmembrane region" description="Helical" evidence="1">
    <location>
        <begin position="13"/>
        <end position="34"/>
    </location>
</feature>
<keyword evidence="1" id="KW-0472">Membrane</keyword>
<reference evidence="2" key="1">
    <citation type="journal article" date="2019" name="Sci. Rep.">
        <title>Viral metagenomics revealed novel betatorquevirus species in pediatric inpatients with encephalitis/meningoencephalitis from Ghana.</title>
        <authorList>
            <person name="Eibach D."/>
            <person name="Hogan B."/>
            <person name="Sarpong N."/>
            <person name="Winter D."/>
            <person name="Struck N.S."/>
            <person name="Adu-Sarkodie Y."/>
            <person name="Owusu-Dabo E."/>
            <person name="Schmidt-Chanasit J."/>
            <person name="May J."/>
            <person name="Cadar D."/>
        </authorList>
    </citation>
    <scope>NUCLEOTIDE SEQUENCE</scope>
    <source>
        <strain evidence="2">BNI-700199-G4-CSF</strain>
    </source>
</reference>
<keyword evidence="1" id="KW-1133">Transmembrane helix</keyword>
<evidence type="ECO:0000256" key="1">
    <source>
        <dbReference type="SAM" id="Phobius"/>
    </source>
</evidence>
<evidence type="ECO:0000313" key="2">
    <source>
        <dbReference type="EMBL" id="AZK35899.1"/>
    </source>
</evidence>
<sequence>MNVSVSVNGSSQFFSHTLLSVAAMILSVTFAAWLPCLTVRRTPAPPEDPVLPRSGAYPLSRLLPKSPVIEHHGLWVVGPETQTLAPLETQALETPMEDPQTQTLSPL</sequence>
<keyword evidence="1" id="KW-0812">Transmembrane</keyword>
<gene>
    <name evidence="2" type="primary">ORF4</name>
</gene>
<accession>A0A3S8RKE6</accession>
<name>A0A3S8RKE6_9VIRU</name>
<organism evidence="2">
    <name type="scientific">Torque teno virus 1</name>
    <dbReference type="NCBI Taxonomy" id="687340"/>
    <lineage>
        <taxon>Viruses</taxon>
        <taxon>Monodnaviria</taxon>
        <taxon>Shotokuvirae</taxon>
        <taxon>Commensaviricota</taxon>
        <taxon>Cardeaviricetes</taxon>
        <taxon>Sanitavirales</taxon>
        <taxon>Anelloviridae</taxon>
        <taxon>Alphatorquevirus</taxon>
        <taxon>Alphatorquevirus homin1</taxon>
    </lineage>
</organism>
<protein>
    <submittedName>
        <fullName evidence="2">Uncharacterized protein</fullName>
    </submittedName>
</protein>
<proteinExistence type="predicted"/>
<dbReference type="EMBL" id="MH017570">
    <property type="protein sequence ID" value="AZK35899.1"/>
    <property type="molecule type" value="Genomic_DNA"/>
</dbReference>